<dbReference type="InterPro" id="IPR038877">
    <property type="entry name" value="THSD1"/>
</dbReference>
<comment type="caution">
    <text evidence="2">The sequence shown here is derived from an EMBL/GenBank/DDBJ whole genome shotgun (WGS) entry which is preliminary data.</text>
</comment>
<evidence type="ECO:0000256" key="1">
    <source>
        <dbReference type="SAM" id="MobiDB-lite"/>
    </source>
</evidence>
<feature type="compositionally biased region" description="Low complexity" evidence="1">
    <location>
        <begin position="651"/>
        <end position="661"/>
    </location>
</feature>
<accession>A0ABQ9HFN0</accession>
<dbReference type="Proteomes" id="UP001159363">
    <property type="component" value="Chromosome 4"/>
</dbReference>
<protein>
    <submittedName>
        <fullName evidence="2">Uncharacterized protein</fullName>
    </submittedName>
</protein>
<evidence type="ECO:0000313" key="3">
    <source>
        <dbReference type="Proteomes" id="UP001159363"/>
    </source>
</evidence>
<organism evidence="2 3">
    <name type="scientific">Dryococelus australis</name>
    <dbReference type="NCBI Taxonomy" id="614101"/>
    <lineage>
        <taxon>Eukaryota</taxon>
        <taxon>Metazoa</taxon>
        <taxon>Ecdysozoa</taxon>
        <taxon>Arthropoda</taxon>
        <taxon>Hexapoda</taxon>
        <taxon>Insecta</taxon>
        <taxon>Pterygota</taxon>
        <taxon>Neoptera</taxon>
        <taxon>Polyneoptera</taxon>
        <taxon>Phasmatodea</taxon>
        <taxon>Verophasmatodea</taxon>
        <taxon>Anareolatae</taxon>
        <taxon>Phasmatidae</taxon>
        <taxon>Eurycanthinae</taxon>
        <taxon>Dryococelus</taxon>
    </lineage>
</organism>
<dbReference type="EMBL" id="JARBHB010000005">
    <property type="protein sequence ID" value="KAJ8883140.1"/>
    <property type="molecule type" value="Genomic_DNA"/>
</dbReference>
<proteinExistence type="predicted"/>
<evidence type="ECO:0000313" key="2">
    <source>
        <dbReference type="EMBL" id="KAJ8883140.1"/>
    </source>
</evidence>
<sequence>MKAVRQAAAMGYNINKHCGVSFSSEYQEAISYKILRYSLIFIMGATVAERLDCSPLFQGEPGSVPGRVTPRLSQVGIVPDDADGRWVFSEISRLPRPRLSELLHCHFISPSSALKTLLYMKHKSYFSVNFGGLGTRATCCRKDPGSVRGSPVLILNKGHRNIFPTSDFPSTMFDFNGLADDKSWSLEACISARVTWKKTTSATSIVLISASRGATWTGLLAGRGDSRLLCSATWASIPATAAMVTLQLGPGNSSSAARDDKLQIPENQAFNKTLVHFWLRVAFIAGAFEAGVLAARYLPVKTSKSLDCTDCRQVLYSEQVRGYPRRRQVTLKCELFGLAGHYALVLRSAIPTLVPVLGNDSTPAYLKVSPNCAVQCQLQQKTECEVCQAFVLCASVQYSPIPQQQNCQVTWLTLIKELAVWSDKFIFNVHARSIFPCDVLNGGVPVLFEYPACILESGDRVRLFARLRADVTSLAPPTSLRYVAERGVARGAHSLHFDCDLFSERYVEYCFVYVNKAVTGAVTDVRMDCVPTLPVAAPLLQISFSQYRTTTETRRALHVGVIRRYEYVLVSAPITSSHLGLGRAAVLPPRSFVTYETFLTETAFVFVLLSLRTCSSVGRLPLPETQSAPKGKWRRFPVLGIIAGPLPPSSSRPLTLSLPLRSSPPPHQSGVLNGEQAPGYKPSIMAPHERKNSEYMRNTGRPQSVRTVRLEEVIRHHINHVPSTSTLSIARQTGVSHSTVWDVLWVNRSSIPTAGGKYEAFSENAFSEHSFHRLTSLNIPFRYTSDVPQYFCSTPASWKGYLFPVPLSGTERHESEVA</sequence>
<gene>
    <name evidence="2" type="ORF">PR048_014980</name>
</gene>
<name>A0ABQ9HFN0_9NEOP</name>
<reference evidence="2 3" key="1">
    <citation type="submission" date="2023-02" db="EMBL/GenBank/DDBJ databases">
        <title>LHISI_Scaffold_Assembly.</title>
        <authorList>
            <person name="Stuart O.P."/>
            <person name="Cleave R."/>
            <person name="Magrath M.J.L."/>
            <person name="Mikheyev A.S."/>
        </authorList>
    </citation>
    <scope>NUCLEOTIDE SEQUENCE [LARGE SCALE GENOMIC DNA]</scope>
    <source>
        <strain evidence="2">Daus_M_001</strain>
        <tissue evidence="2">Leg muscle</tissue>
    </source>
</reference>
<dbReference type="PANTHER" id="PTHR16311:SF3">
    <property type="entry name" value="THROMBOSPONDIN TYPE-1 DOMAIN-CONTAINING PROTEIN 1"/>
    <property type="match status" value="1"/>
</dbReference>
<keyword evidence="3" id="KW-1185">Reference proteome</keyword>
<feature type="region of interest" description="Disordered" evidence="1">
    <location>
        <begin position="651"/>
        <end position="699"/>
    </location>
</feature>
<dbReference type="PANTHER" id="PTHR16311">
    <property type="entry name" value="THROMBOSPONDIN TYPE I DOMAIN-CONTAINING 1"/>
    <property type="match status" value="1"/>
</dbReference>